<dbReference type="Proteomes" id="UP001525890">
    <property type="component" value="Unassembled WGS sequence"/>
</dbReference>
<name>A0ABT2MRN0_9CYAN</name>
<organism evidence="1 2">
    <name type="scientific">Laspinema palackyanum D2a</name>
    <dbReference type="NCBI Taxonomy" id="2953684"/>
    <lineage>
        <taxon>Bacteria</taxon>
        <taxon>Bacillati</taxon>
        <taxon>Cyanobacteriota</taxon>
        <taxon>Cyanophyceae</taxon>
        <taxon>Oscillatoriophycideae</taxon>
        <taxon>Oscillatoriales</taxon>
        <taxon>Laspinemataceae</taxon>
        <taxon>Laspinema</taxon>
        <taxon>Laspinema palackyanum</taxon>
    </lineage>
</organism>
<gene>
    <name evidence="1" type="ORF">NG799_09525</name>
</gene>
<accession>A0ABT2MRN0</accession>
<proteinExistence type="predicted"/>
<dbReference type="EMBL" id="JAMXFF010000011">
    <property type="protein sequence ID" value="MCT7966571.1"/>
    <property type="molecule type" value="Genomic_DNA"/>
</dbReference>
<comment type="caution">
    <text evidence="1">The sequence shown here is derived from an EMBL/GenBank/DDBJ whole genome shotgun (WGS) entry which is preliminary data.</text>
</comment>
<evidence type="ECO:0000313" key="1">
    <source>
        <dbReference type="EMBL" id="MCT7966571.1"/>
    </source>
</evidence>
<dbReference type="RefSeq" id="WP_367287668.1">
    <property type="nucleotide sequence ID" value="NZ_JAMXFF010000011.1"/>
</dbReference>
<evidence type="ECO:0000313" key="2">
    <source>
        <dbReference type="Proteomes" id="UP001525890"/>
    </source>
</evidence>
<reference evidence="1 2" key="1">
    <citation type="journal article" date="2022" name="Front. Microbiol.">
        <title>High genomic differentiation and limited gene flow indicate recent cryptic speciation within the genus Laspinema (cyanobacteria).</title>
        <authorList>
            <person name="Stanojkovic A."/>
            <person name="Skoupy S."/>
            <person name="Skaloud P."/>
            <person name="Dvorak P."/>
        </authorList>
    </citation>
    <scope>NUCLEOTIDE SEQUENCE [LARGE SCALE GENOMIC DNA]</scope>
    <source>
        <strain evidence="1 2">D2a</strain>
    </source>
</reference>
<protein>
    <submittedName>
        <fullName evidence="1">Uncharacterized protein</fullName>
    </submittedName>
</protein>
<sequence>MNKISHETLKQAAAMHRATIRQKLQYRLEMARQKGDESLIRMLEAEANYFS</sequence>
<keyword evidence="2" id="KW-1185">Reference proteome</keyword>